<keyword evidence="1 2" id="KW-0597">Phosphoprotein</keyword>
<sequence length="130" mass="13904">MSQRVLVVDDEEGVRRTIDKVLSLEGFKVTTVSDGNRALRILDGDVFDLLVVDIYMPDLDGIGLMRELRRRQDSTPVLAVSGGGESPHAFDSQGALAVARAFGAAVLPKPFTVDELLDGVRRALNGGAAP</sequence>
<reference evidence="4 5" key="1">
    <citation type="submission" date="2024-02" db="EMBL/GenBank/DDBJ databases">
        <title>A novel Gemmatimonadota bacterium.</title>
        <authorList>
            <person name="Du Z.-J."/>
            <person name="Ye Y.-Q."/>
        </authorList>
    </citation>
    <scope>NUCLEOTIDE SEQUENCE [LARGE SCALE GENOMIC DNA]</scope>
    <source>
        <strain evidence="4 5">DH-20</strain>
    </source>
</reference>
<proteinExistence type="predicted"/>
<keyword evidence="5" id="KW-1185">Reference proteome</keyword>
<evidence type="ECO:0000259" key="3">
    <source>
        <dbReference type="PROSITE" id="PS50110"/>
    </source>
</evidence>
<organism evidence="4 5">
    <name type="scientific">Gaopeijia maritima</name>
    <dbReference type="NCBI Taxonomy" id="3119007"/>
    <lineage>
        <taxon>Bacteria</taxon>
        <taxon>Pseudomonadati</taxon>
        <taxon>Gemmatimonadota</taxon>
        <taxon>Longimicrobiia</taxon>
        <taxon>Gaopeijiales</taxon>
        <taxon>Gaopeijiaceae</taxon>
        <taxon>Gaopeijia</taxon>
    </lineage>
</organism>
<dbReference type="PROSITE" id="PS50110">
    <property type="entry name" value="RESPONSE_REGULATORY"/>
    <property type="match status" value="1"/>
</dbReference>
<evidence type="ECO:0000256" key="2">
    <source>
        <dbReference type="PROSITE-ProRule" id="PRU00169"/>
    </source>
</evidence>
<dbReference type="InterPro" id="IPR011006">
    <property type="entry name" value="CheY-like_superfamily"/>
</dbReference>
<dbReference type="Gene3D" id="3.40.50.2300">
    <property type="match status" value="1"/>
</dbReference>
<dbReference type="PANTHER" id="PTHR44591:SF3">
    <property type="entry name" value="RESPONSE REGULATORY DOMAIN-CONTAINING PROTEIN"/>
    <property type="match status" value="1"/>
</dbReference>
<evidence type="ECO:0000313" key="5">
    <source>
        <dbReference type="Proteomes" id="UP001484239"/>
    </source>
</evidence>
<evidence type="ECO:0000313" key="4">
    <source>
        <dbReference type="EMBL" id="MEK9502085.1"/>
    </source>
</evidence>
<evidence type="ECO:0000256" key="1">
    <source>
        <dbReference type="ARBA" id="ARBA00022553"/>
    </source>
</evidence>
<dbReference type="Pfam" id="PF00072">
    <property type="entry name" value="Response_reg"/>
    <property type="match status" value="1"/>
</dbReference>
<accession>A0ABU9EF23</accession>
<protein>
    <submittedName>
        <fullName evidence="4">Response regulator</fullName>
    </submittedName>
</protein>
<feature type="modified residue" description="4-aspartylphosphate" evidence="2">
    <location>
        <position position="53"/>
    </location>
</feature>
<feature type="domain" description="Response regulatory" evidence="3">
    <location>
        <begin position="4"/>
        <end position="124"/>
    </location>
</feature>
<dbReference type="SMART" id="SM00448">
    <property type="entry name" value="REC"/>
    <property type="match status" value="1"/>
</dbReference>
<comment type="caution">
    <text evidence="4">The sequence shown here is derived from an EMBL/GenBank/DDBJ whole genome shotgun (WGS) entry which is preliminary data.</text>
</comment>
<dbReference type="EMBL" id="JBBHLI010000009">
    <property type="protein sequence ID" value="MEK9502085.1"/>
    <property type="molecule type" value="Genomic_DNA"/>
</dbReference>
<dbReference type="PANTHER" id="PTHR44591">
    <property type="entry name" value="STRESS RESPONSE REGULATOR PROTEIN 1"/>
    <property type="match status" value="1"/>
</dbReference>
<dbReference type="RefSeq" id="WP_405276755.1">
    <property type="nucleotide sequence ID" value="NZ_CP144380.1"/>
</dbReference>
<name>A0ABU9EF23_9BACT</name>
<dbReference type="InterPro" id="IPR001789">
    <property type="entry name" value="Sig_transdc_resp-reg_receiver"/>
</dbReference>
<gene>
    <name evidence="4" type="ORF">WI372_13920</name>
</gene>
<dbReference type="Proteomes" id="UP001484239">
    <property type="component" value="Unassembled WGS sequence"/>
</dbReference>
<dbReference type="SUPFAM" id="SSF52172">
    <property type="entry name" value="CheY-like"/>
    <property type="match status" value="1"/>
</dbReference>
<dbReference type="InterPro" id="IPR050595">
    <property type="entry name" value="Bact_response_regulator"/>
</dbReference>